<dbReference type="EMBL" id="RQET01000003">
    <property type="protein sequence ID" value="TGK12904.1"/>
    <property type="molecule type" value="Genomic_DNA"/>
</dbReference>
<dbReference type="SMART" id="SM00028">
    <property type="entry name" value="TPR"/>
    <property type="match status" value="3"/>
</dbReference>
<dbReference type="Gene3D" id="1.25.40.10">
    <property type="entry name" value="Tetratricopeptide repeat domain"/>
    <property type="match status" value="2"/>
</dbReference>
<dbReference type="RefSeq" id="WP_135766749.1">
    <property type="nucleotide sequence ID" value="NZ_RQET01000003.1"/>
</dbReference>
<dbReference type="OrthoDB" id="327261at2"/>
<comment type="caution">
    <text evidence="2">The sequence shown here is derived from an EMBL/GenBank/DDBJ whole genome shotgun (WGS) entry which is preliminary data.</text>
</comment>
<dbReference type="PROSITE" id="PS50005">
    <property type="entry name" value="TPR"/>
    <property type="match status" value="1"/>
</dbReference>
<dbReference type="Proteomes" id="UP000298458">
    <property type="component" value="Unassembled WGS sequence"/>
</dbReference>
<accession>A0A4R9GIX3</accession>
<keyword evidence="3" id="KW-1185">Reference proteome</keyword>
<dbReference type="InterPro" id="IPR011990">
    <property type="entry name" value="TPR-like_helical_dom_sf"/>
</dbReference>
<evidence type="ECO:0000256" key="1">
    <source>
        <dbReference type="PROSITE-ProRule" id="PRU00339"/>
    </source>
</evidence>
<dbReference type="InterPro" id="IPR019734">
    <property type="entry name" value="TPR_rpt"/>
</dbReference>
<dbReference type="Pfam" id="PF13174">
    <property type="entry name" value="TPR_6"/>
    <property type="match status" value="1"/>
</dbReference>
<reference evidence="2" key="1">
    <citation type="journal article" date="2019" name="PLoS Negl. Trop. Dis.">
        <title>Revisiting the worldwide diversity of Leptospira species in the environment.</title>
        <authorList>
            <person name="Vincent A.T."/>
            <person name="Schiettekatte O."/>
            <person name="Bourhy P."/>
            <person name="Veyrier F.J."/>
            <person name="Picardeau M."/>
        </authorList>
    </citation>
    <scope>NUCLEOTIDE SEQUENCE [LARGE SCALE GENOMIC DNA]</scope>
    <source>
        <strain evidence="2">SSW15</strain>
    </source>
</reference>
<sequence>MSKVFVVMLFILSFAGCGTDSKKLEEKYNKGMTLFAKNDRAGAIKIFSEIYKEDPDYKDTLFNLGKLYYYELNFKEATKYFRELYKKDTDNLNVLLWVIKAQFAGKVRDKDFFDNLQFFSKRDNGNLEALMIGGMIMEEVGKTDLAIQHYNQIVMQTGQIALAHRHLATIYGKAKLSEKAAFHLKKFESLIGKD</sequence>
<gene>
    <name evidence="2" type="ORF">EHO60_03250</name>
</gene>
<dbReference type="SUPFAM" id="SSF48452">
    <property type="entry name" value="TPR-like"/>
    <property type="match status" value="1"/>
</dbReference>
<proteinExistence type="predicted"/>
<dbReference type="AlphaFoldDB" id="A0A4R9GIX3"/>
<evidence type="ECO:0000313" key="2">
    <source>
        <dbReference type="EMBL" id="TGK12904.1"/>
    </source>
</evidence>
<organism evidence="2 3">
    <name type="scientific">Leptospira fletcheri</name>
    <dbReference type="NCBI Taxonomy" id="2484981"/>
    <lineage>
        <taxon>Bacteria</taxon>
        <taxon>Pseudomonadati</taxon>
        <taxon>Spirochaetota</taxon>
        <taxon>Spirochaetia</taxon>
        <taxon>Leptospirales</taxon>
        <taxon>Leptospiraceae</taxon>
        <taxon>Leptospira</taxon>
    </lineage>
</organism>
<keyword evidence="1" id="KW-0802">TPR repeat</keyword>
<protein>
    <submittedName>
        <fullName evidence="2">Uncharacterized protein</fullName>
    </submittedName>
</protein>
<evidence type="ECO:0000313" key="3">
    <source>
        <dbReference type="Proteomes" id="UP000298458"/>
    </source>
</evidence>
<feature type="repeat" description="TPR" evidence="1">
    <location>
        <begin position="58"/>
        <end position="91"/>
    </location>
</feature>
<dbReference type="PROSITE" id="PS51257">
    <property type="entry name" value="PROKAR_LIPOPROTEIN"/>
    <property type="match status" value="1"/>
</dbReference>
<name>A0A4R9GIX3_9LEPT</name>